<accession>A0AAV9HC69</accession>
<dbReference type="PANTHER" id="PTHR37540">
    <property type="entry name" value="TRANSCRIPTION FACTOR (ACR-2), PUTATIVE-RELATED-RELATED"/>
    <property type="match status" value="1"/>
</dbReference>
<dbReference type="EMBL" id="MU865079">
    <property type="protein sequence ID" value="KAK4458187.1"/>
    <property type="molecule type" value="Genomic_DNA"/>
</dbReference>
<comment type="caution">
    <text evidence="2">The sequence shown here is derived from an EMBL/GenBank/DDBJ whole genome shotgun (WGS) entry which is preliminary data.</text>
</comment>
<feature type="compositionally biased region" description="Polar residues" evidence="1">
    <location>
        <begin position="78"/>
        <end position="91"/>
    </location>
</feature>
<evidence type="ECO:0000313" key="3">
    <source>
        <dbReference type="Proteomes" id="UP001321749"/>
    </source>
</evidence>
<reference evidence="2" key="1">
    <citation type="journal article" date="2023" name="Mol. Phylogenet. Evol.">
        <title>Genome-scale phylogeny and comparative genomics of the fungal order Sordariales.</title>
        <authorList>
            <person name="Hensen N."/>
            <person name="Bonometti L."/>
            <person name="Westerberg I."/>
            <person name="Brannstrom I.O."/>
            <person name="Guillou S."/>
            <person name="Cros-Aarteil S."/>
            <person name="Calhoun S."/>
            <person name="Haridas S."/>
            <person name="Kuo A."/>
            <person name="Mondo S."/>
            <person name="Pangilinan J."/>
            <person name="Riley R."/>
            <person name="LaButti K."/>
            <person name="Andreopoulos B."/>
            <person name="Lipzen A."/>
            <person name="Chen C."/>
            <person name="Yan M."/>
            <person name="Daum C."/>
            <person name="Ng V."/>
            <person name="Clum A."/>
            <person name="Steindorff A."/>
            <person name="Ohm R.A."/>
            <person name="Martin F."/>
            <person name="Silar P."/>
            <person name="Natvig D.O."/>
            <person name="Lalanne C."/>
            <person name="Gautier V."/>
            <person name="Ament-Velasquez S.L."/>
            <person name="Kruys A."/>
            <person name="Hutchinson M.I."/>
            <person name="Powell A.J."/>
            <person name="Barry K."/>
            <person name="Miller A.N."/>
            <person name="Grigoriev I.V."/>
            <person name="Debuchy R."/>
            <person name="Gladieux P."/>
            <person name="Hiltunen Thoren M."/>
            <person name="Johannesson H."/>
        </authorList>
    </citation>
    <scope>NUCLEOTIDE SEQUENCE</scope>
    <source>
        <strain evidence="2">PSN324</strain>
    </source>
</reference>
<evidence type="ECO:0000256" key="1">
    <source>
        <dbReference type="SAM" id="MobiDB-lite"/>
    </source>
</evidence>
<dbReference type="Proteomes" id="UP001321749">
    <property type="component" value="Unassembled WGS sequence"/>
</dbReference>
<dbReference type="AlphaFoldDB" id="A0AAV9HC69"/>
<dbReference type="PANTHER" id="PTHR37540:SF5">
    <property type="entry name" value="TRANSCRIPTION FACTOR DOMAIN-CONTAINING PROTEIN"/>
    <property type="match status" value="1"/>
</dbReference>
<protein>
    <submittedName>
        <fullName evidence="2">Uncharacterized protein</fullName>
    </submittedName>
</protein>
<keyword evidence="3" id="KW-1185">Reference proteome</keyword>
<name>A0AAV9HC69_9PEZI</name>
<gene>
    <name evidence="2" type="ORF">QBC42DRAFT_315731</name>
</gene>
<evidence type="ECO:0000313" key="2">
    <source>
        <dbReference type="EMBL" id="KAK4458187.1"/>
    </source>
</evidence>
<proteinExistence type="predicted"/>
<sequence>MSVFVNYGGPKLDRKQKQLVRSQAMVSFRGKQKQEKNKDATVLTMNQRRLAPAANQTDSSSSTKDSDDMIDQHHQQAEPRSNVDNGGQNAQRPDRPAPNTGRKRHSAALVPSAHPHRDWQQQHRHLLYNINSNGNPYDMRGAPPKSTHMTGVDARTFKDYLGRCGSYSSYLDEAFVLVGFRQPSYFRPDMSKAACIYIGWLLTAGILDAFKGGKEISYPWYEWQAVSELQRFIDGADRRELHEVVYPVVVLGMFEMVRFSPRTITHLAAVERFVKTRGGLGKMPIVMQHLVVMGDTLQSVCLHTPLAFSTLDATPTFHFTTPPGHPFYQQGQFRSSPLLVCDDKRADFSRAAASGIMTASPPGVGKQVVAVLQEAHTIFRRFSGSALASEEEHVDAGTATTAANTVPVDLDSIIDSYNDGRRNDVARLLLETCALAARIMKRTLEDDMLTTPEFESPGNERDVLAVYDNVRFMGLGAWEGLPYVYVWVNLIGFASSKDMRIKSYFMAEVVRCAFSYGCYQMEVFQGVLKNFLILRSAIEARRVTLDLLIDV</sequence>
<feature type="compositionally biased region" description="Basic and acidic residues" evidence="1">
    <location>
        <begin position="64"/>
        <end position="77"/>
    </location>
</feature>
<reference evidence="2" key="2">
    <citation type="submission" date="2023-06" db="EMBL/GenBank/DDBJ databases">
        <authorList>
            <consortium name="Lawrence Berkeley National Laboratory"/>
            <person name="Mondo S.J."/>
            <person name="Hensen N."/>
            <person name="Bonometti L."/>
            <person name="Westerberg I."/>
            <person name="Brannstrom I.O."/>
            <person name="Guillou S."/>
            <person name="Cros-Aarteil S."/>
            <person name="Calhoun S."/>
            <person name="Haridas S."/>
            <person name="Kuo A."/>
            <person name="Pangilinan J."/>
            <person name="Riley R."/>
            <person name="Labutti K."/>
            <person name="Andreopoulos B."/>
            <person name="Lipzen A."/>
            <person name="Chen C."/>
            <person name="Yanf M."/>
            <person name="Daum C."/>
            <person name="Ng V."/>
            <person name="Clum A."/>
            <person name="Steindorff A."/>
            <person name="Ohm R."/>
            <person name="Martin F."/>
            <person name="Silar P."/>
            <person name="Natvig D."/>
            <person name="Lalanne C."/>
            <person name="Gautier V."/>
            <person name="Ament-Velasquez S.L."/>
            <person name="Kruys A."/>
            <person name="Hutchinson M.I."/>
            <person name="Powell A.J."/>
            <person name="Barry K."/>
            <person name="Miller A.N."/>
            <person name="Grigoriev I.V."/>
            <person name="Debuchy R."/>
            <person name="Gladieux P."/>
            <person name="Thoren M.H."/>
            <person name="Johannesson H."/>
        </authorList>
    </citation>
    <scope>NUCLEOTIDE SEQUENCE</scope>
    <source>
        <strain evidence="2">PSN324</strain>
    </source>
</reference>
<feature type="region of interest" description="Disordered" evidence="1">
    <location>
        <begin position="1"/>
        <end position="118"/>
    </location>
</feature>
<organism evidence="2 3">
    <name type="scientific">Cladorrhinum samala</name>
    <dbReference type="NCBI Taxonomy" id="585594"/>
    <lineage>
        <taxon>Eukaryota</taxon>
        <taxon>Fungi</taxon>
        <taxon>Dikarya</taxon>
        <taxon>Ascomycota</taxon>
        <taxon>Pezizomycotina</taxon>
        <taxon>Sordariomycetes</taxon>
        <taxon>Sordariomycetidae</taxon>
        <taxon>Sordariales</taxon>
        <taxon>Podosporaceae</taxon>
        <taxon>Cladorrhinum</taxon>
    </lineage>
</organism>